<feature type="transmembrane region" description="Helical" evidence="2">
    <location>
        <begin position="69"/>
        <end position="89"/>
    </location>
</feature>
<gene>
    <name evidence="4" type="ORF">HMN09_00991600</name>
</gene>
<evidence type="ECO:0000313" key="4">
    <source>
        <dbReference type="EMBL" id="KAF7299846.1"/>
    </source>
</evidence>
<feature type="transmembrane region" description="Helical" evidence="2">
    <location>
        <begin position="181"/>
        <end position="206"/>
    </location>
</feature>
<name>A0A8H6SJK7_MYCCL</name>
<dbReference type="EMBL" id="JACAZE010000014">
    <property type="protein sequence ID" value="KAF7299846.1"/>
    <property type="molecule type" value="Genomic_DNA"/>
</dbReference>
<feature type="transmembrane region" description="Helical" evidence="2">
    <location>
        <begin position="137"/>
        <end position="161"/>
    </location>
</feature>
<accession>A0A8H6SJK7</accession>
<dbReference type="Proteomes" id="UP000613580">
    <property type="component" value="Unassembled WGS sequence"/>
</dbReference>
<organism evidence="4 5">
    <name type="scientific">Mycena chlorophos</name>
    <name type="common">Agaric fungus</name>
    <name type="synonym">Agaricus chlorophos</name>
    <dbReference type="NCBI Taxonomy" id="658473"/>
    <lineage>
        <taxon>Eukaryota</taxon>
        <taxon>Fungi</taxon>
        <taxon>Dikarya</taxon>
        <taxon>Basidiomycota</taxon>
        <taxon>Agaricomycotina</taxon>
        <taxon>Agaricomycetes</taxon>
        <taxon>Agaricomycetidae</taxon>
        <taxon>Agaricales</taxon>
        <taxon>Marasmiineae</taxon>
        <taxon>Mycenaceae</taxon>
        <taxon>Mycena</taxon>
    </lineage>
</organism>
<feature type="transmembrane region" description="Helical" evidence="2">
    <location>
        <begin position="109"/>
        <end position="130"/>
    </location>
</feature>
<keyword evidence="2" id="KW-0472">Membrane</keyword>
<feature type="transmembrane region" description="Helical" evidence="2">
    <location>
        <begin position="236"/>
        <end position="261"/>
    </location>
</feature>
<keyword evidence="2" id="KW-1133">Transmembrane helix</keyword>
<keyword evidence="2" id="KW-0812">Transmembrane</keyword>
<evidence type="ECO:0000256" key="1">
    <source>
        <dbReference type="SAM" id="MobiDB-lite"/>
    </source>
</evidence>
<reference evidence="4" key="1">
    <citation type="submission" date="2020-05" db="EMBL/GenBank/DDBJ databases">
        <title>Mycena genomes resolve the evolution of fungal bioluminescence.</title>
        <authorList>
            <person name="Tsai I.J."/>
        </authorList>
    </citation>
    <scope>NUCLEOTIDE SEQUENCE</scope>
    <source>
        <strain evidence="4">110903Hualien_Pintung</strain>
    </source>
</reference>
<evidence type="ECO:0000313" key="5">
    <source>
        <dbReference type="Proteomes" id="UP000613580"/>
    </source>
</evidence>
<dbReference type="AlphaFoldDB" id="A0A8H6SJK7"/>
<dbReference type="InterPro" id="IPR045340">
    <property type="entry name" value="DUF6533"/>
</dbReference>
<feature type="compositionally biased region" description="Basic and acidic residues" evidence="1">
    <location>
        <begin position="339"/>
        <end position="348"/>
    </location>
</feature>
<evidence type="ECO:0000259" key="3">
    <source>
        <dbReference type="Pfam" id="PF20151"/>
    </source>
</evidence>
<feature type="region of interest" description="Disordered" evidence="1">
    <location>
        <begin position="325"/>
        <end position="348"/>
    </location>
</feature>
<protein>
    <recommendedName>
        <fullName evidence="3">DUF6533 domain-containing protein</fullName>
    </recommendedName>
</protein>
<feature type="domain" description="DUF6533" evidence="3">
    <location>
        <begin position="28"/>
        <end position="73"/>
    </location>
</feature>
<dbReference type="Pfam" id="PF20151">
    <property type="entry name" value="DUF6533"/>
    <property type="match status" value="1"/>
</dbReference>
<feature type="transmembrane region" description="Helical" evidence="2">
    <location>
        <begin position="27"/>
        <end position="48"/>
    </location>
</feature>
<proteinExistence type="predicted"/>
<comment type="caution">
    <text evidence="4">The sequence shown here is derived from an EMBL/GenBank/DDBJ whole genome shotgun (WGS) entry which is preliminary data.</text>
</comment>
<sequence>MSSLPLSDFTGGLGIAGLRVELFQSNIFNIIGLTLSLYDYFITFDIEVQRFWGRKKTTLPSMLFFVNRYLVLLGNIPFMFEAFWFSVPTDEKSFACVVWCNSMDTYHQTYIWFSQFLAGVIMAIRVYALYGRTKTILATLCVCAAGAIGVAIWGIVTALTSPDKRGSFGIYLGCGSTKGEIQALGFIIIWAAGSFFDFVIFGLTLARTLRDGMWNISLSSQFKGIRLVRLFMRDGIIYFFVITMLNMSTIITCVTGNKFFLTSITVSRLMLNVRDPSLDPMTDISTNKGATGGSYPLSTRDTNVSRMVWNVPASSRRDEQSTVFTGFTGGRFEDDDGETANREDSEEV</sequence>
<keyword evidence="5" id="KW-1185">Reference proteome</keyword>
<dbReference type="OrthoDB" id="2745134at2759"/>
<evidence type="ECO:0000256" key="2">
    <source>
        <dbReference type="SAM" id="Phobius"/>
    </source>
</evidence>